<dbReference type="GO" id="GO:0004622">
    <property type="term" value="F:phosphatidylcholine lysophospholipase activity"/>
    <property type="evidence" value="ECO:0007669"/>
    <property type="project" value="TreeGrafter"/>
</dbReference>
<dbReference type="EMBL" id="CP049616">
    <property type="protein sequence ID" value="QII45752.1"/>
    <property type="molecule type" value="Genomic_DNA"/>
</dbReference>
<dbReference type="PANTHER" id="PTHR30383">
    <property type="entry name" value="THIOESTERASE 1/PROTEASE 1/LYSOPHOSPHOLIPASE L1"/>
    <property type="match status" value="1"/>
</dbReference>
<name>A0A6G7J5J2_9FLAO</name>
<accession>A0A6G7J5J2</accession>
<dbReference type="Proteomes" id="UP000502928">
    <property type="component" value="Chromosome"/>
</dbReference>
<dbReference type="InterPro" id="IPR036514">
    <property type="entry name" value="SGNH_hydro_sf"/>
</dbReference>
<keyword evidence="2" id="KW-1185">Reference proteome</keyword>
<organism evidence="1 2">
    <name type="scientific">Flagellimonas oceani</name>
    <dbReference type="NCBI Taxonomy" id="2698672"/>
    <lineage>
        <taxon>Bacteria</taxon>
        <taxon>Pseudomonadati</taxon>
        <taxon>Bacteroidota</taxon>
        <taxon>Flavobacteriia</taxon>
        <taxon>Flavobacteriales</taxon>
        <taxon>Flavobacteriaceae</taxon>
        <taxon>Flagellimonas</taxon>
    </lineage>
</organism>
<gene>
    <name evidence="1" type="ORF">GVT53_14045</name>
</gene>
<dbReference type="SUPFAM" id="SSF52266">
    <property type="entry name" value="SGNH hydrolase"/>
    <property type="match status" value="1"/>
</dbReference>
<dbReference type="InterPro" id="IPR011990">
    <property type="entry name" value="TPR-like_helical_dom_sf"/>
</dbReference>
<dbReference type="SUPFAM" id="SSF48452">
    <property type="entry name" value="TPR-like"/>
    <property type="match status" value="1"/>
</dbReference>
<dbReference type="KEGG" id="mut:GVT53_14045"/>
<reference evidence="1 2" key="1">
    <citation type="submission" date="2020-02" db="EMBL/GenBank/DDBJ databases">
        <title>Complete genome of Muricauda sp. 501str8.</title>
        <authorList>
            <person name="Dong B."/>
            <person name="Zhu S."/>
            <person name="Yang J."/>
            <person name="Chen J."/>
        </authorList>
    </citation>
    <scope>NUCLEOTIDE SEQUENCE [LARGE SCALE GENOMIC DNA]</scope>
    <source>
        <strain evidence="1 2">501str8</strain>
    </source>
</reference>
<proteinExistence type="predicted"/>
<dbReference type="PANTHER" id="PTHR30383:SF5">
    <property type="entry name" value="SGNH HYDROLASE-TYPE ESTERASE DOMAIN-CONTAINING PROTEIN"/>
    <property type="match status" value="1"/>
</dbReference>
<dbReference type="RefSeq" id="WP_166249140.1">
    <property type="nucleotide sequence ID" value="NZ_CP049616.1"/>
</dbReference>
<evidence type="ECO:0008006" key="3">
    <source>
        <dbReference type="Google" id="ProtNLM"/>
    </source>
</evidence>
<dbReference type="Gene3D" id="3.40.50.1110">
    <property type="entry name" value="SGNH hydrolase"/>
    <property type="match status" value="1"/>
</dbReference>
<protein>
    <recommendedName>
        <fullName evidence="3">SGNH hydrolase-type esterase domain-containing protein</fullName>
    </recommendedName>
</protein>
<dbReference type="InterPro" id="IPR051532">
    <property type="entry name" value="Ester_Hydrolysis_Enzymes"/>
</dbReference>
<sequence length="603" mass="68796">MKKIIFKIVAVCLPLILLLLLEVILRVSGYGEDYQLFHKVPIENKPDYLVMNKRIAGKYFKDNGLRSDNQADLFLETKTDSTFRVVVQGASTVVGFPFYRGGSFPRMLKHRLSLTFPDKNIEVINTGITAVNSYTLWDLTDDIIVEKPDLVIIYAGHNEYYGALGTGSSISYGSHPFLIRTYLTLKKLRSFQLFENSYYTLLGSNTAEAYSQKPSERSTTLMEVMVKEQRIPYNSDVYNDGLKQFEGNLDKILSSYKKNDIPVILSTVVSNEKDIEPFISDTIENREGFESAMEKNSPEAHTMASKNAMAAFMLGRHYLEKNQDSAQKYLKLAKELDLLRFRAPEKINDIVVNLSKKYNTALVDMRQVFNSHSPHNIVGNELMTEHVHPNIKGQFLMADAFYNKMRALNVLDNWENYIGYAEAFVDIPTTQIDSIQGKLVVDELKKSWPYDMDMSGKRPATSYSEGGSFEELLAQDLHKKKAKWDNAMALAFNSYKTDKKYKKALTVAETLIFEYPEQGRVYQMAGNMCLQLEDFEKAEYYFSKSNYLDKNRASIEGLAKAYMMLGKTKLAKDLLSSAQEGGLKVSRFEEIHQELLKVRDSIS</sequence>
<evidence type="ECO:0000313" key="1">
    <source>
        <dbReference type="EMBL" id="QII45752.1"/>
    </source>
</evidence>
<dbReference type="Gene3D" id="1.25.40.10">
    <property type="entry name" value="Tetratricopeptide repeat domain"/>
    <property type="match status" value="1"/>
</dbReference>
<evidence type="ECO:0000313" key="2">
    <source>
        <dbReference type="Proteomes" id="UP000502928"/>
    </source>
</evidence>
<dbReference type="AlphaFoldDB" id="A0A6G7J5J2"/>